<evidence type="ECO:0000256" key="6">
    <source>
        <dbReference type="ARBA" id="ARBA00022692"/>
    </source>
</evidence>
<protein>
    <submittedName>
        <fullName evidence="12">Autotransporter outer membrane beta-barrel domain-containing protein</fullName>
    </submittedName>
</protein>
<evidence type="ECO:0000256" key="7">
    <source>
        <dbReference type="ARBA" id="ARBA00022729"/>
    </source>
</evidence>
<dbReference type="GO" id="GO:0004252">
    <property type="term" value="F:serine-type endopeptidase activity"/>
    <property type="evidence" value="ECO:0007669"/>
    <property type="project" value="InterPro"/>
</dbReference>
<dbReference type="PROSITE" id="PS51691">
    <property type="entry name" value="PEPTIDASE_S6"/>
    <property type="match status" value="1"/>
</dbReference>
<evidence type="ECO:0000313" key="13">
    <source>
        <dbReference type="Proteomes" id="UP000309937"/>
    </source>
</evidence>
<gene>
    <name evidence="12" type="ORF">C9Z68_26100</name>
</gene>
<dbReference type="InterPro" id="IPR000710">
    <property type="entry name" value="Peptidase_S6"/>
</dbReference>
<dbReference type="GO" id="GO:0005576">
    <property type="term" value="C:extracellular region"/>
    <property type="evidence" value="ECO:0007669"/>
    <property type="project" value="UniProtKB-SubCell"/>
</dbReference>
<dbReference type="CDD" id="cd01343">
    <property type="entry name" value="PL1_Passenger_AT"/>
    <property type="match status" value="1"/>
</dbReference>
<organism evidence="12 13">
    <name type="scientific">Escherichia coli</name>
    <dbReference type="NCBI Taxonomy" id="562"/>
    <lineage>
        <taxon>Bacteria</taxon>
        <taxon>Pseudomonadati</taxon>
        <taxon>Pseudomonadota</taxon>
        <taxon>Gammaproteobacteria</taxon>
        <taxon>Enterobacterales</taxon>
        <taxon>Enterobacteriaceae</taxon>
        <taxon>Escherichia</taxon>
    </lineage>
</organism>
<keyword evidence="6 10" id="KW-0812">Transmembrane</keyword>
<dbReference type="AlphaFoldDB" id="A0A4T8ICX5"/>
<dbReference type="Gene3D" id="2.160.20.20">
    <property type="match status" value="1"/>
</dbReference>
<evidence type="ECO:0000259" key="11">
    <source>
        <dbReference type="PROSITE" id="PS51691"/>
    </source>
</evidence>
<name>A0A4T8ICX5_ECOLX</name>
<evidence type="ECO:0000256" key="2">
    <source>
        <dbReference type="ARBA" id="ARBA00004442"/>
    </source>
</evidence>
<evidence type="ECO:0000256" key="9">
    <source>
        <dbReference type="ARBA" id="ARBA00023237"/>
    </source>
</evidence>
<dbReference type="InterPro" id="IPR012332">
    <property type="entry name" value="Autotransporter_pectin_lyase_C"/>
</dbReference>
<dbReference type="GO" id="GO:0009279">
    <property type="term" value="C:cell outer membrane"/>
    <property type="evidence" value="ECO:0007669"/>
    <property type="project" value="UniProtKB-SubCell"/>
</dbReference>
<dbReference type="SUPFAM" id="SSF51126">
    <property type="entry name" value="Pectin lyase-like"/>
    <property type="match status" value="1"/>
</dbReference>
<dbReference type="Gene3D" id="2.40.10.120">
    <property type="match status" value="1"/>
</dbReference>
<keyword evidence="9" id="KW-0998">Cell outer membrane</keyword>
<proteinExistence type="predicted"/>
<keyword evidence="10" id="KW-1133">Transmembrane helix</keyword>
<evidence type="ECO:0000313" key="12">
    <source>
        <dbReference type="EMBL" id="TJQ06116.1"/>
    </source>
</evidence>
<evidence type="ECO:0000256" key="3">
    <source>
        <dbReference type="ARBA" id="ARBA00004613"/>
    </source>
</evidence>
<keyword evidence="5" id="KW-0964">Secreted</keyword>
<feature type="non-terminal residue" evidence="12">
    <location>
        <position position="1025"/>
    </location>
</feature>
<dbReference type="Proteomes" id="UP000309937">
    <property type="component" value="Unassembled WGS sequence"/>
</dbReference>
<dbReference type="GO" id="GO:0006508">
    <property type="term" value="P:proteolysis"/>
    <property type="evidence" value="ECO:0007669"/>
    <property type="project" value="InterPro"/>
</dbReference>
<dbReference type="PRINTS" id="PR00921">
    <property type="entry name" value="IGASERPTASE"/>
</dbReference>
<evidence type="ECO:0000256" key="4">
    <source>
        <dbReference type="ARBA" id="ARBA00022452"/>
    </source>
</evidence>
<feature type="transmembrane region" description="Helical" evidence="10">
    <location>
        <begin position="39"/>
        <end position="56"/>
    </location>
</feature>
<dbReference type="Pfam" id="PF02395">
    <property type="entry name" value="Peptidase_S6"/>
    <property type="match status" value="1"/>
</dbReference>
<evidence type="ECO:0000256" key="5">
    <source>
        <dbReference type="ARBA" id="ARBA00022525"/>
    </source>
</evidence>
<dbReference type="EMBL" id="RRGJ01000128">
    <property type="protein sequence ID" value="TJQ06116.1"/>
    <property type="molecule type" value="Genomic_DNA"/>
</dbReference>
<keyword evidence="4" id="KW-1134">Transmembrane beta strand</keyword>
<comment type="caution">
    <text evidence="12">The sequence shown here is derived from an EMBL/GenBank/DDBJ whole genome shotgun (WGS) entry which is preliminary data.</text>
</comment>
<dbReference type="InterPro" id="IPR011050">
    <property type="entry name" value="Pectin_lyase_fold/virulence"/>
</dbReference>
<comment type="subcellular location">
    <subcellularLocation>
        <location evidence="1">Cell envelope</location>
    </subcellularLocation>
    <subcellularLocation>
        <location evidence="2">Cell outer membrane</location>
    </subcellularLocation>
    <subcellularLocation>
        <location evidence="3">Secreted</location>
    </subcellularLocation>
</comment>
<evidence type="ECO:0000256" key="8">
    <source>
        <dbReference type="ARBA" id="ARBA00023136"/>
    </source>
</evidence>
<feature type="domain" description="Peptidase S6" evidence="11">
    <location>
        <begin position="58"/>
        <end position="312"/>
    </location>
</feature>
<dbReference type="RefSeq" id="WP_136801705.1">
    <property type="nucleotide sequence ID" value="NZ_RRGJ01000128.1"/>
</dbReference>
<geneLocation type="plasmid" evidence="12">
    <name>unnamed2</name>
</geneLocation>
<reference evidence="12 13" key="1">
    <citation type="submission" date="2018-12" db="EMBL/GenBank/DDBJ databases">
        <title>Food and Water Safety Consortium.</title>
        <authorList>
            <person name="Tyson S."/>
            <person name="Peterson C.-L."/>
            <person name="Olson A."/>
            <person name="Tyler S."/>
            <person name="Cabral J."/>
            <person name="Lynch T."/>
            <person name="Knox N."/>
            <person name="Van Domselaar G."/>
            <person name="Graham M."/>
        </authorList>
    </citation>
    <scope>NUCLEOTIDE SEQUENCE [LARGE SCALE GENOMIC DNA]</scope>
    <source>
        <strain evidence="12 13">FWSEC0118</strain>
        <plasmid evidence="12">unnamed2</plasmid>
    </source>
</reference>
<dbReference type="InterPro" id="IPR030396">
    <property type="entry name" value="Peptidase_S6_dom"/>
</dbReference>
<evidence type="ECO:0000256" key="10">
    <source>
        <dbReference type="SAM" id="Phobius"/>
    </source>
</evidence>
<keyword evidence="12" id="KW-0614">Plasmid</keyword>
<sequence length="1025" mass="111787">MNKIYSLKYSHITGGLIAVSELSGRVSSRASGKKNKKKIILPLCFLGLLSPSYSFASQMDISNFYIRDYMDFAQNKGIFQAGATNIEIEKKDGSSLKLPEVPFPDFSPVANKGSTTSIGGAYSITATHNTKTHHSVAEQNWGNTTYKQADWHTSHPDFAVSRLDKFVVETRGVTEGADTSLSKQQALERYGINYKGEKKLIAFRAGSGTIGIKKDGKTTPFDEVFYKPEMLNGSFVHIDDWSGWLVLTNNQFDEFNNLATQGDSGSALFVYDNEKKKWVVAGTAWGVYYYSNGKTHTAYSKWDQNAVDTIKKTFSHNVDMTNQQEVTIENGKLAGIGTDTSEIKNKDLIFTGGGNILLKSSFDNGAGGLVFNDKKTYQINGNDFTFKGAGIDTRNGSTVEWNIRYDNKDNLHKIGDGTLDVRKSQNTNLKTGDGLVILGAEKTFNNIYMASGDGTVRLNAEKALSDGEYNGIFFAKNGGTLDLNGHNQSFNKIAATDSGAVITNTSPQKSILSLSNNADYIYHGNINGNLDVLQHHETKKENRRLILDGGVDTTNDISLRNTQLSMQGHATEHAIYRDGGFACSLPAPMRFLCGSDYVAGMQNTEADAVKQSGYTYKTSNEVSDLSQPDWENGTFRFGTLHLENSDFSIGRNANVMGDIQASKSDITIGDTTAYIDLHAGKNITGDGFGFRQNIVSGHSQGETGFTGGITAEDSSIVIKDKAKALFSNYVYLLNTKTTIEKGADVTAQSGVFSTNDISVSGNLTMTGYPDKDNEFEPSIYLNDASYLLTDDSARLVAKNKASVVGDITSTKSASIMFGHDESTPSNLSDKASKELALGLLGGFDVSYRGAIHAPPASATMNNTWWQLTGDSALKTLKSTNSMVYFTDSANNKKFHTLTVDELATSNSAYAMRTNLSESDKLEVKKHLSGENNILLVDFLQKPTPEKQLNIELVSAPKDTNKNVFKASKQTIGFSNVTPVITTQETDDKITWSLTGYNTVANKEATRNAAALFSVDYKAFLNEVNN</sequence>
<evidence type="ECO:0000256" key="1">
    <source>
        <dbReference type="ARBA" id="ARBA00004196"/>
    </source>
</evidence>
<keyword evidence="7" id="KW-0732">Signal</keyword>
<accession>A0A4T8ICX5</accession>
<keyword evidence="8 10" id="KW-0472">Membrane</keyword>